<dbReference type="AlphaFoldDB" id="A0A512PL10"/>
<evidence type="ECO:0000313" key="3">
    <source>
        <dbReference type="Proteomes" id="UP000321569"/>
    </source>
</evidence>
<proteinExistence type="predicted"/>
<sequence>MKFKETDQLDDIYHDARTIRHHVFVGEQGIDEHDEFDGTDSQAVHFVAYVDGQPVATARTTVTDEGVHIQRVATEKEFRHKGYAKQLLQYILNDKRFAQVSRFYLGAQETAVGFYQTLGFHTYGEPFVEVGIKHRQMEKLDRHHSNLHIS</sequence>
<organism evidence="2 3">
    <name type="scientific">Lentilactobacillus rapi</name>
    <dbReference type="NCBI Taxonomy" id="481723"/>
    <lineage>
        <taxon>Bacteria</taxon>
        <taxon>Bacillati</taxon>
        <taxon>Bacillota</taxon>
        <taxon>Bacilli</taxon>
        <taxon>Lactobacillales</taxon>
        <taxon>Lactobacillaceae</taxon>
        <taxon>Lentilactobacillus</taxon>
    </lineage>
</organism>
<reference evidence="2 3" key="1">
    <citation type="submission" date="2019-07" db="EMBL/GenBank/DDBJ databases">
        <title>Whole genome shotgun sequence of Lactobacillus rapi NBRC 109618.</title>
        <authorList>
            <person name="Hosoyama A."/>
            <person name="Uohara A."/>
            <person name="Ohji S."/>
            <person name="Ichikawa N."/>
        </authorList>
    </citation>
    <scope>NUCLEOTIDE SEQUENCE [LARGE SCALE GENOMIC DNA]</scope>
    <source>
        <strain evidence="2 3">NBRC 109618</strain>
    </source>
</reference>
<dbReference type="InterPro" id="IPR000182">
    <property type="entry name" value="GNAT_dom"/>
</dbReference>
<gene>
    <name evidence="2" type="ORF">LRA02_07640</name>
</gene>
<dbReference type="Gene3D" id="3.40.630.30">
    <property type="match status" value="1"/>
</dbReference>
<dbReference type="SUPFAM" id="SSF55729">
    <property type="entry name" value="Acyl-CoA N-acyltransferases (Nat)"/>
    <property type="match status" value="1"/>
</dbReference>
<dbReference type="EMBL" id="BKAM01000005">
    <property type="protein sequence ID" value="GEP71896.1"/>
    <property type="molecule type" value="Genomic_DNA"/>
</dbReference>
<dbReference type="GO" id="GO:0016747">
    <property type="term" value="F:acyltransferase activity, transferring groups other than amino-acyl groups"/>
    <property type="evidence" value="ECO:0007669"/>
    <property type="project" value="InterPro"/>
</dbReference>
<dbReference type="InterPro" id="IPR016181">
    <property type="entry name" value="Acyl_CoA_acyltransferase"/>
</dbReference>
<dbReference type="STRING" id="1423795.FD12_GL002384"/>
<name>A0A512PL10_9LACO</name>
<comment type="caution">
    <text evidence="2">The sequence shown here is derived from an EMBL/GenBank/DDBJ whole genome shotgun (WGS) entry which is preliminary data.</text>
</comment>
<dbReference type="CDD" id="cd04301">
    <property type="entry name" value="NAT_SF"/>
    <property type="match status" value="1"/>
</dbReference>
<feature type="domain" description="N-acetyltransferase" evidence="1">
    <location>
        <begin position="1"/>
        <end position="142"/>
    </location>
</feature>
<dbReference type="Pfam" id="PF13673">
    <property type="entry name" value="Acetyltransf_10"/>
    <property type="match status" value="1"/>
</dbReference>
<evidence type="ECO:0000259" key="1">
    <source>
        <dbReference type="PROSITE" id="PS51186"/>
    </source>
</evidence>
<dbReference type="PROSITE" id="PS51186">
    <property type="entry name" value="GNAT"/>
    <property type="match status" value="1"/>
</dbReference>
<protein>
    <submittedName>
        <fullName evidence="2">N-acetyltransferase</fullName>
    </submittedName>
</protein>
<dbReference type="Proteomes" id="UP000321569">
    <property type="component" value="Unassembled WGS sequence"/>
</dbReference>
<keyword evidence="2" id="KW-0808">Transferase</keyword>
<dbReference type="RefSeq" id="WP_054747309.1">
    <property type="nucleotide sequence ID" value="NZ_BKAM01000005.1"/>
</dbReference>
<evidence type="ECO:0000313" key="2">
    <source>
        <dbReference type="EMBL" id="GEP71896.1"/>
    </source>
</evidence>
<accession>A0A512PL10</accession>
<dbReference type="OrthoDB" id="9796171at2"/>